<accession>T1H5Q9</accession>
<dbReference type="EnsemblMetazoa" id="MESCA012042-RA">
    <property type="protein sequence ID" value="MESCA012042-PA"/>
    <property type="gene ID" value="MESCA012042"/>
</dbReference>
<proteinExistence type="predicted"/>
<feature type="repeat" description="WD" evidence="1">
    <location>
        <begin position="10"/>
        <end position="34"/>
    </location>
</feature>
<name>T1H5Q9_MEGSC</name>
<reference evidence="3" key="1">
    <citation type="submission" date="2013-02" db="EMBL/GenBank/DDBJ databases">
        <authorList>
            <person name="Hughes D."/>
        </authorList>
    </citation>
    <scope>NUCLEOTIDE SEQUENCE</scope>
    <source>
        <strain>Durham</strain>
        <strain evidence="3">NC isolate 2 -- Noor lab</strain>
    </source>
</reference>
<sequence length="40" mass="4536">SVDGTRRGVQMLCSGSDDRTVKIWDSRKKFSVNSLDCPYQ</sequence>
<organism evidence="2 3">
    <name type="scientific">Megaselia scalaris</name>
    <name type="common">Humpbacked fly</name>
    <name type="synonym">Phora scalaris</name>
    <dbReference type="NCBI Taxonomy" id="36166"/>
    <lineage>
        <taxon>Eukaryota</taxon>
        <taxon>Metazoa</taxon>
        <taxon>Ecdysozoa</taxon>
        <taxon>Arthropoda</taxon>
        <taxon>Hexapoda</taxon>
        <taxon>Insecta</taxon>
        <taxon>Pterygota</taxon>
        <taxon>Neoptera</taxon>
        <taxon>Endopterygota</taxon>
        <taxon>Diptera</taxon>
        <taxon>Brachycera</taxon>
        <taxon>Muscomorpha</taxon>
        <taxon>Platypezoidea</taxon>
        <taxon>Phoridae</taxon>
        <taxon>Megaseliini</taxon>
        <taxon>Megaselia</taxon>
    </lineage>
</organism>
<dbReference type="STRING" id="36166.T1H5Q9"/>
<keyword evidence="1" id="KW-0853">WD repeat</keyword>
<evidence type="ECO:0000313" key="2">
    <source>
        <dbReference type="EnsemblMetazoa" id="MESCA012042-PA"/>
    </source>
</evidence>
<dbReference type="PROSITE" id="PS50082">
    <property type="entry name" value="WD_REPEATS_2"/>
    <property type="match status" value="1"/>
</dbReference>
<reference evidence="2" key="2">
    <citation type="submission" date="2015-06" db="UniProtKB">
        <authorList>
            <consortium name="EnsemblMetazoa"/>
        </authorList>
    </citation>
    <scope>IDENTIFICATION</scope>
</reference>
<evidence type="ECO:0000256" key="1">
    <source>
        <dbReference type="PROSITE-ProRule" id="PRU00221"/>
    </source>
</evidence>
<dbReference type="Gene3D" id="2.130.10.10">
    <property type="entry name" value="YVTN repeat-like/Quinoprotein amine dehydrogenase"/>
    <property type="match status" value="1"/>
</dbReference>
<dbReference type="AlphaFoldDB" id="T1H5Q9"/>
<protein>
    <submittedName>
        <fullName evidence="2">Uncharacterized protein</fullName>
    </submittedName>
</protein>
<dbReference type="Proteomes" id="UP000015102">
    <property type="component" value="Unassembled WGS sequence"/>
</dbReference>
<dbReference type="InterPro" id="IPR001680">
    <property type="entry name" value="WD40_rpt"/>
</dbReference>
<evidence type="ECO:0000313" key="3">
    <source>
        <dbReference type="Proteomes" id="UP000015102"/>
    </source>
</evidence>
<keyword evidence="3" id="KW-1185">Reference proteome</keyword>
<dbReference type="SUPFAM" id="SSF50978">
    <property type="entry name" value="WD40 repeat-like"/>
    <property type="match status" value="1"/>
</dbReference>
<dbReference type="InterPro" id="IPR015943">
    <property type="entry name" value="WD40/YVTN_repeat-like_dom_sf"/>
</dbReference>
<dbReference type="HOGENOM" id="CLU_3302299_0_0_1"/>
<dbReference type="InterPro" id="IPR036322">
    <property type="entry name" value="WD40_repeat_dom_sf"/>
</dbReference>